<keyword evidence="2" id="KW-0812">Transmembrane</keyword>
<feature type="region of interest" description="Disordered" evidence="1">
    <location>
        <begin position="1"/>
        <end position="35"/>
    </location>
</feature>
<evidence type="ECO:0000256" key="1">
    <source>
        <dbReference type="SAM" id="MobiDB-lite"/>
    </source>
</evidence>
<dbReference type="AlphaFoldDB" id="A0A4Y2MN58"/>
<gene>
    <name evidence="3" type="ORF">AVEN_109197_1</name>
</gene>
<keyword evidence="2" id="KW-0472">Membrane</keyword>
<sequence>MADQNENPEEIEMPQLGENPQNEDRDVPPDVVPREREPDVVPRLMHRYWNWSFYAIVAFVVIVIAMLLIIWWFSNKHLFESSTTDHALNVTVSDKHGEGGFHQ</sequence>
<feature type="compositionally biased region" description="Acidic residues" evidence="1">
    <location>
        <begin position="1"/>
        <end position="12"/>
    </location>
</feature>
<reference evidence="3 4" key="1">
    <citation type="journal article" date="2019" name="Sci. Rep.">
        <title>Orb-weaving spider Araneus ventricosus genome elucidates the spidroin gene catalogue.</title>
        <authorList>
            <person name="Kono N."/>
            <person name="Nakamura H."/>
            <person name="Ohtoshi R."/>
            <person name="Moran D.A.P."/>
            <person name="Shinohara A."/>
            <person name="Yoshida Y."/>
            <person name="Fujiwara M."/>
            <person name="Mori M."/>
            <person name="Tomita M."/>
            <person name="Arakawa K."/>
        </authorList>
    </citation>
    <scope>NUCLEOTIDE SEQUENCE [LARGE SCALE GENOMIC DNA]</scope>
</reference>
<keyword evidence="2" id="KW-1133">Transmembrane helix</keyword>
<organism evidence="3 4">
    <name type="scientific">Araneus ventricosus</name>
    <name type="common">Orbweaver spider</name>
    <name type="synonym">Epeira ventricosa</name>
    <dbReference type="NCBI Taxonomy" id="182803"/>
    <lineage>
        <taxon>Eukaryota</taxon>
        <taxon>Metazoa</taxon>
        <taxon>Ecdysozoa</taxon>
        <taxon>Arthropoda</taxon>
        <taxon>Chelicerata</taxon>
        <taxon>Arachnida</taxon>
        <taxon>Araneae</taxon>
        <taxon>Araneomorphae</taxon>
        <taxon>Entelegynae</taxon>
        <taxon>Araneoidea</taxon>
        <taxon>Araneidae</taxon>
        <taxon>Araneus</taxon>
    </lineage>
</organism>
<feature type="transmembrane region" description="Helical" evidence="2">
    <location>
        <begin position="51"/>
        <end position="73"/>
    </location>
</feature>
<keyword evidence="4" id="KW-1185">Reference proteome</keyword>
<dbReference type="Proteomes" id="UP000499080">
    <property type="component" value="Unassembled WGS sequence"/>
</dbReference>
<protein>
    <submittedName>
        <fullName evidence="3">Uncharacterized protein</fullName>
    </submittedName>
</protein>
<accession>A0A4Y2MN58</accession>
<comment type="caution">
    <text evidence="3">The sequence shown here is derived from an EMBL/GenBank/DDBJ whole genome shotgun (WGS) entry which is preliminary data.</text>
</comment>
<evidence type="ECO:0000313" key="4">
    <source>
        <dbReference type="Proteomes" id="UP000499080"/>
    </source>
</evidence>
<proteinExistence type="predicted"/>
<dbReference type="EMBL" id="BGPR01007599">
    <property type="protein sequence ID" value="GBN28103.1"/>
    <property type="molecule type" value="Genomic_DNA"/>
</dbReference>
<name>A0A4Y2MN58_ARAVE</name>
<feature type="compositionally biased region" description="Basic and acidic residues" evidence="1">
    <location>
        <begin position="22"/>
        <end position="35"/>
    </location>
</feature>
<evidence type="ECO:0000256" key="2">
    <source>
        <dbReference type="SAM" id="Phobius"/>
    </source>
</evidence>
<evidence type="ECO:0000313" key="3">
    <source>
        <dbReference type="EMBL" id="GBN28103.1"/>
    </source>
</evidence>